<feature type="region of interest" description="Disordered" evidence="1">
    <location>
        <begin position="1"/>
        <end position="28"/>
    </location>
</feature>
<feature type="region of interest" description="Disordered" evidence="1">
    <location>
        <begin position="194"/>
        <end position="251"/>
    </location>
</feature>
<feature type="compositionally biased region" description="Basic and acidic residues" evidence="1">
    <location>
        <begin position="229"/>
        <end position="251"/>
    </location>
</feature>
<protein>
    <submittedName>
        <fullName evidence="2">Uncharacterized protein</fullName>
    </submittedName>
</protein>
<evidence type="ECO:0000313" key="3">
    <source>
        <dbReference type="Proteomes" id="UP001642484"/>
    </source>
</evidence>
<sequence>MSSAWDDGEEYEDHEEQEEQDAPSDCSERAVTQMDPLELRFSQRKMRNVFADGKLIADSVKQVRPVRRTAEEQSIYGAPYRLEAPFPPIEVLRFRCKLRDETTGRPLQDPVTKKEMFEKEESWFTLDNRRLYCLQRVAVNLLPERCTVDTVAEIRKERRLREIRKFRTLDGGRSINVGSVVDGVPFQTWSWMEEAQNPRKSDEVQSGAKANPGDGEVREKGKGGVGARAKGEKGEKGRLKGEKGKARGKGKDREYGGYGGYAWIDGKKGKGKGELPSYKGKGWQVWWQEPWAYMDYWGSAHNFPDYESKGKPRRKGSSDMWW</sequence>
<accession>A0ABP0KKC5</accession>
<proteinExistence type="predicted"/>
<feature type="compositionally biased region" description="Acidic residues" evidence="1">
    <location>
        <begin position="1"/>
        <end position="22"/>
    </location>
</feature>
<dbReference type="EMBL" id="CAXAMN010008980">
    <property type="protein sequence ID" value="CAK9027283.1"/>
    <property type="molecule type" value="Genomic_DNA"/>
</dbReference>
<evidence type="ECO:0000256" key="1">
    <source>
        <dbReference type="SAM" id="MobiDB-lite"/>
    </source>
</evidence>
<dbReference type="Proteomes" id="UP001642484">
    <property type="component" value="Unassembled WGS sequence"/>
</dbReference>
<comment type="caution">
    <text evidence="2">The sequence shown here is derived from an EMBL/GenBank/DDBJ whole genome shotgun (WGS) entry which is preliminary data.</text>
</comment>
<evidence type="ECO:0000313" key="2">
    <source>
        <dbReference type="EMBL" id="CAK9027283.1"/>
    </source>
</evidence>
<organism evidence="2 3">
    <name type="scientific">Durusdinium trenchii</name>
    <dbReference type="NCBI Taxonomy" id="1381693"/>
    <lineage>
        <taxon>Eukaryota</taxon>
        <taxon>Sar</taxon>
        <taxon>Alveolata</taxon>
        <taxon>Dinophyceae</taxon>
        <taxon>Suessiales</taxon>
        <taxon>Symbiodiniaceae</taxon>
        <taxon>Durusdinium</taxon>
    </lineage>
</organism>
<name>A0ABP0KKC5_9DINO</name>
<gene>
    <name evidence="2" type="ORF">CCMP2556_LOCUS16705</name>
</gene>
<keyword evidence="3" id="KW-1185">Reference proteome</keyword>
<reference evidence="2 3" key="1">
    <citation type="submission" date="2024-02" db="EMBL/GenBank/DDBJ databases">
        <authorList>
            <person name="Chen Y."/>
            <person name="Shah S."/>
            <person name="Dougan E. K."/>
            <person name="Thang M."/>
            <person name="Chan C."/>
        </authorList>
    </citation>
    <scope>NUCLEOTIDE SEQUENCE [LARGE SCALE GENOMIC DNA]</scope>
</reference>